<reference evidence="9 10" key="1">
    <citation type="submission" date="2022-05" db="EMBL/GenBank/DDBJ databases">
        <authorList>
            <consortium name="Genoscope - CEA"/>
            <person name="William W."/>
        </authorList>
    </citation>
    <scope>NUCLEOTIDE SEQUENCE [LARGE SCALE GENOMIC DNA]</scope>
</reference>
<evidence type="ECO:0000256" key="3">
    <source>
        <dbReference type="ARBA" id="ARBA00020387"/>
    </source>
</evidence>
<evidence type="ECO:0000313" key="9">
    <source>
        <dbReference type="EMBL" id="CAH3168464.1"/>
    </source>
</evidence>
<evidence type="ECO:0000313" key="10">
    <source>
        <dbReference type="Proteomes" id="UP001159405"/>
    </source>
</evidence>
<dbReference type="PANTHER" id="PTHR12728:SF0">
    <property type="entry name" value="RIBOSOME PRODUCTION FACTOR 2 HOMOLOG"/>
    <property type="match status" value="1"/>
</dbReference>
<comment type="similarity">
    <text evidence="2 6">Belongs to the RPF2 family.</text>
</comment>
<feature type="compositionally biased region" description="Basic and acidic residues" evidence="7">
    <location>
        <begin position="264"/>
        <end position="273"/>
    </location>
</feature>
<keyword evidence="4 6" id="KW-0539">Nucleus</keyword>
<protein>
    <recommendedName>
        <fullName evidence="3 6">Ribosome production factor 2 homolog</fullName>
    </recommendedName>
    <alternativeName>
        <fullName evidence="5 6">Ribosome biogenesis protein RPF2 homolog</fullName>
    </alternativeName>
</protein>
<feature type="region of interest" description="Disordered" evidence="7">
    <location>
        <begin position="264"/>
        <end position="304"/>
    </location>
</feature>
<dbReference type="PROSITE" id="PS50833">
    <property type="entry name" value="BRIX"/>
    <property type="match status" value="1"/>
</dbReference>
<feature type="domain" description="Brix" evidence="8">
    <location>
        <begin position="31"/>
        <end position="234"/>
    </location>
</feature>
<evidence type="ECO:0000256" key="6">
    <source>
        <dbReference type="RuleBase" id="RU367086"/>
    </source>
</evidence>
<evidence type="ECO:0000256" key="1">
    <source>
        <dbReference type="ARBA" id="ARBA00004604"/>
    </source>
</evidence>
<name>A0ABN8QQW5_9CNID</name>
<dbReference type="PANTHER" id="PTHR12728">
    <property type="entry name" value="BRIX DOMAIN CONTAINING PROTEIN"/>
    <property type="match status" value="1"/>
</dbReference>
<accession>A0ABN8QQW5</accession>
<proteinExistence type="inferred from homology"/>
<evidence type="ECO:0000256" key="5">
    <source>
        <dbReference type="ARBA" id="ARBA00030889"/>
    </source>
</evidence>
<organism evidence="9 10">
    <name type="scientific">Porites lobata</name>
    <dbReference type="NCBI Taxonomy" id="104759"/>
    <lineage>
        <taxon>Eukaryota</taxon>
        <taxon>Metazoa</taxon>
        <taxon>Cnidaria</taxon>
        <taxon>Anthozoa</taxon>
        <taxon>Hexacorallia</taxon>
        <taxon>Scleractinia</taxon>
        <taxon>Fungiina</taxon>
        <taxon>Poritidae</taxon>
        <taxon>Porites</taxon>
    </lineage>
</organism>
<evidence type="ECO:0000256" key="4">
    <source>
        <dbReference type="ARBA" id="ARBA00023242"/>
    </source>
</evidence>
<gene>
    <name evidence="9" type="ORF">PLOB_00009310</name>
</gene>
<dbReference type="Pfam" id="PF04427">
    <property type="entry name" value="Brix"/>
    <property type="match status" value="1"/>
</dbReference>
<dbReference type="SMART" id="SM00879">
    <property type="entry name" value="Brix"/>
    <property type="match status" value="1"/>
</dbReference>
<comment type="subcellular location">
    <subcellularLocation>
        <location evidence="1 6">Nucleus</location>
        <location evidence="1 6">Nucleolus</location>
    </subcellularLocation>
</comment>
<dbReference type="EMBL" id="CALNXK010000145">
    <property type="protein sequence ID" value="CAH3168464.1"/>
    <property type="molecule type" value="Genomic_DNA"/>
</dbReference>
<keyword evidence="10" id="KW-1185">Reference proteome</keyword>
<dbReference type="Proteomes" id="UP001159405">
    <property type="component" value="Unassembled WGS sequence"/>
</dbReference>
<dbReference type="InterPro" id="IPR007109">
    <property type="entry name" value="Brix"/>
</dbReference>
<feature type="compositionally biased region" description="Basic and acidic residues" evidence="7">
    <location>
        <begin position="286"/>
        <end position="295"/>
    </location>
</feature>
<sequence>MFQIQRQQRPKTQRGKRALEQRAPKNVENTKTALFLRGGKTSELVTQAMKDICLLKKPNAVMFQRKNILRPFEDHTSLEFFSVRNDASLFIFGSHSKKRPHNLVLGRCFDGHILDMIELGIDKFVSIKKIKTLKCSFGTKPCLLFSGQEFENDAVYKRLKNILIDFFRGPMIEKVRLQGLEHVLQFTAVDGKIYMRSYRVLLKKSGSRTPRVELEEMGPSLDFVMRRTHLASDDLMKAATKVPKAVKPKKVKNVSYDSFGTKEGKVHMKRQDYAKLQTRKMKGLKRKSDTSETHGTKNKVKKKN</sequence>
<dbReference type="InterPro" id="IPR039770">
    <property type="entry name" value="Rpf2"/>
</dbReference>
<evidence type="ECO:0000259" key="8">
    <source>
        <dbReference type="PROSITE" id="PS50833"/>
    </source>
</evidence>
<feature type="region of interest" description="Disordered" evidence="7">
    <location>
        <begin position="1"/>
        <end position="24"/>
    </location>
</feature>
<evidence type="ECO:0000256" key="2">
    <source>
        <dbReference type="ARBA" id="ARBA00010782"/>
    </source>
</evidence>
<evidence type="ECO:0000256" key="7">
    <source>
        <dbReference type="SAM" id="MobiDB-lite"/>
    </source>
</evidence>
<comment type="caution">
    <text evidence="9">The sequence shown here is derived from an EMBL/GenBank/DDBJ whole genome shotgun (WGS) entry which is preliminary data.</text>
</comment>